<reference evidence="2" key="1">
    <citation type="submission" date="2015-11" db="EMBL/GenBank/DDBJ databases">
        <title>De novo transcriptome assembly of four potential Pierce s Disease insect vectors from Arizona vineyards.</title>
        <authorList>
            <person name="Tassone E.E."/>
        </authorList>
    </citation>
    <scope>NUCLEOTIDE SEQUENCE</scope>
</reference>
<dbReference type="AlphaFoldDB" id="A0A1B6IPT3"/>
<proteinExistence type="predicted"/>
<gene>
    <name evidence="2" type="ORF">g.4188</name>
</gene>
<feature type="region of interest" description="Disordered" evidence="1">
    <location>
        <begin position="107"/>
        <end position="129"/>
    </location>
</feature>
<feature type="non-terminal residue" evidence="2">
    <location>
        <position position="1"/>
    </location>
</feature>
<dbReference type="PANTHER" id="PTHR10773:SF19">
    <property type="match status" value="1"/>
</dbReference>
<dbReference type="PANTHER" id="PTHR10773">
    <property type="entry name" value="DNA-DIRECTED RNA POLYMERASES I, II, AND III SUBUNIT RPABC2"/>
    <property type="match status" value="1"/>
</dbReference>
<feature type="non-terminal residue" evidence="2">
    <location>
        <position position="129"/>
    </location>
</feature>
<evidence type="ECO:0000256" key="1">
    <source>
        <dbReference type="SAM" id="MobiDB-lite"/>
    </source>
</evidence>
<accession>A0A1B6IPT3</accession>
<protein>
    <submittedName>
        <fullName evidence="2">Uncharacterized protein</fullName>
    </submittedName>
</protein>
<sequence>EHIMKFPTYTSHYSRQQNPNKKYLNPGLNVKKMYDFYKELCKEKGKEPVTLPYYRYVFNTKFNLSFHRPQTDTCATCDRLQQLIVHGSPDEKQAATVQKELHLRKAESAKAQLDKAKEQAKNDSSHKAV</sequence>
<evidence type="ECO:0000313" key="2">
    <source>
        <dbReference type="EMBL" id="JAS88913.1"/>
    </source>
</evidence>
<name>A0A1B6IPT3_9HEMI</name>
<dbReference type="EMBL" id="GECU01018793">
    <property type="protein sequence ID" value="JAS88913.1"/>
    <property type="molecule type" value="Transcribed_RNA"/>
</dbReference>
<organism evidence="2">
    <name type="scientific">Homalodisca liturata</name>
    <dbReference type="NCBI Taxonomy" id="320908"/>
    <lineage>
        <taxon>Eukaryota</taxon>
        <taxon>Metazoa</taxon>
        <taxon>Ecdysozoa</taxon>
        <taxon>Arthropoda</taxon>
        <taxon>Hexapoda</taxon>
        <taxon>Insecta</taxon>
        <taxon>Pterygota</taxon>
        <taxon>Neoptera</taxon>
        <taxon>Paraneoptera</taxon>
        <taxon>Hemiptera</taxon>
        <taxon>Auchenorrhyncha</taxon>
        <taxon>Membracoidea</taxon>
        <taxon>Cicadellidae</taxon>
        <taxon>Cicadellinae</taxon>
        <taxon>Proconiini</taxon>
        <taxon>Homalodisca</taxon>
    </lineage>
</organism>